<keyword evidence="3" id="KW-1133">Transmembrane helix</keyword>
<name>A0AAD7JXY2_9AGAR</name>
<feature type="transmembrane region" description="Helical" evidence="3">
    <location>
        <begin position="20"/>
        <end position="38"/>
    </location>
</feature>
<evidence type="ECO:0000313" key="6">
    <source>
        <dbReference type="EMBL" id="KAJ7772887.1"/>
    </source>
</evidence>
<dbReference type="InterPro" id="IPR013595">
    <property type="entry name" value="Pept_S33_TAP-like_C"/>
</dbReference>
<dbReference type="PANTHER" id="PTHR43248:SF25">
    <property type="entry name" value="AB HYDROLASE-1 DOMAIN-CONTAINING PROTEIN-RELATED"/>
    <property type="match status" value="1"/>
</dbReference>
<feature type="domain" description="Peptidase S33 tripeptidyl aminopeptidase-like C-terminal" evidence="5">
    <location>
        <begin position="476"/>
        <end position="585"/>
    </location>
</feature>
<comment type="caution">
    <text evidence="6">The sequence shown here is derived from an EMBL/GenBank/DDBJ whole genome shotgun (WGS) entry which is preliminary data.</text>
</comment>
<keyword evidence="2" id="KW-0378">Hydrolase</keyword>
<dbReference type="AlphaFoldDB" id="A0AAD7JXY2"/>
<dbReference type="InterPro" id="IPR000073">
    <property type="entry name" value="AB_hydrolase_1"/>
</dbReference>
<evidence type="ECO:0000256" key="2">
    <source>
        <dbReference type="ARBA" id="ARBA00022801"/>
    </source>
</evidence>
<dbReference type="Proteomes" id="UP001215280">
    <property type="component" value="Unassembled WGS sequence"/>
</dbReference>
<dbReference type="GO" id="GO:0016787">
    <property type="term" value="F:hydrolase activity"/>
    <property type="evidence" value="ECO:0007669"/>
    <property type="project" value="UniProtKB-KW"/>
</dbReference>
<evidence type="ECO:0000313" key="7">
    <source>
        <dbReference type="Proteomes" id="UP001215280"/>
    </source>
</evidence>
<dbReference type="Pfam" id="PF00561">
    <property type="entry name" value="Abhydrolase_1"/>
    <property type="match status" value="1"/>
</dbReference>
<keyword evidence="3" id="KW-0812">Transmembrane</keyword>
<keyword evidence="3" id="KW-0472">Membrane</keyword>
<dbReference type="PANTHER" id="PTHR43248">
    <property type="entry name" value="2-SUCCINYL-6-HYDROXY-2,4-CYCLOHEXADIENE-1-CARBOXYLATE SYNTHASE"/>
    <property type="match status" value="1"/>
</dbReference>
<dbReference type="SUPFAM" id="SSF53474">
    <property type="entry name" value="alpha/beta-Hydrolases"/>
    <property type="match status" value="1"/>
</dbReference>
<organism evidence="6 7">
    <name type="scientific">Mycena maculata</name>
    <dbReference type="NCBI Taxonomy" id="230809"/>
    <lineage>
        <taxon>Eukaryota</taxon>
        <taxon>Fungi</taxon>
        <taxon>Dikarya</taxon>
        <taxon>Basidiomycota</taxon>
        <taxon>Agaricomycotina</taxon>
        <taxon>Agaricomycetes</taxon>
        <taxon>Agaricomycetidae</taxon>
        <taxon>Agaricales</taxon>
        <taxon>Marasmiineae</taxon>
        <taxon>Mycenaceae</taxon>
        <taxon>Mycena</taxon>
    </lineage>
</organism>
<keyword evidence="7" id="KW-1185">Reference proteome</keyword>
<evidence type="ECO:0000259" key="5">
    <source>
        <dbReference type="Pfam" id="PF08386"/>
    </source>
</evidence>
<evidence type="ECO:0000259" key="4">
    <source>
        <dbReference type="Pfam" id="PF00561"/>
    </source>
</evidence>
<accession>A0AAD7JXY2</accession>
<dbReference type="EMBL" id="JARJLG010000018">
    <property type="protein sequence ID" value="KAJ7772887.1"/>
    <property type="molecule type" value="Genomic_DNA"/>
</dbReference>
<feature type="domain" description="AB hydrolase-1" evidence="4">
    <location>
        <begin position="120"/>
        <end position="280"/>
    </location>
</feature>
<protein>
    <submittedName>
        <fullName evidence="6">TAP-like protein-domain-containing protein</fullName>
    </submittedName>
</protein>
<gene>
    <name evidence="6" type="ORF">DFH07DRAFT_1057265</name>
</gene>
<evidence type="ECO:0000256" key="3">
    <source>
        <dbReference type="SAM" id="Phobius"/>
    </source>
</evidence>
<dbReference type="Gene3D" id="3.40.50.1820">
    <property type="entry name" value="alpha/beta hydrolase"/>
    <property type="match status" value="1"/>
</dbReference>
<dbReference type="InterPro" id="IPR051601">
    <property type="entry name" value="Serine_prot/Carboxylest_S33"/>
</dbReference>
<proteinExistence type="inferred from homology"/>
<sequence length="627" mass="68417">MKRDSGRLKSSLSALKREYIQSFVISCLVLLLVTHLILSLDGDLPSQLLDSRIWDGGPKPNLIRKNSSLNWESCPDNSSFFCAFLTVPLDYSNRTTEDTAIIAMRMYPATVPPSQRLGTILTNPGGPGTSGHATLLKTGPSLSVIFHGKFDLVSWDPRGVNMSLPRISCHPTDLHRQLFGLGHNSGDLDLDNLPVSAANITLLRAAARARLLTELCRDAVGDKVLRSVTTVNGVRDLEEMRKVVGEGALIYWGFSYGTTLGATYAAMFPHHVGRMVLDGVVYTPEQYGSLFEHGISSGDSTGKVFDGFLSSCISAGPFRCSLLRNGTADPSLLAKRIWNLASHLRFSPLPVAHPHRPAVPSVVRPEDLILSIFAALLRPTNWANLASAIADLETGDGRAIAALNGAGGRAWDLGNITDAERAGDAGWGVGRAMGADEADMAVSCGDAPPFPEYEDARWTHAWLHWRDELVANDPLSGGIWFKKLVRCSHWGRVQPPPERYEGQWKMGDDLRPPRHPILFVSNTYDPVSPISSGRRMVDVFGRNNARLIENHAYGHCSVSQPSLCIAKAIREYVINGTLPMEDTVCEPDEEVPFPPQNGSSSVIYEGEDQLVIQGFKNLGSYNRASAI</sequence>
<evidence type="ECO:0000256" key="1">
    <source>
        <dbReference type="ARBA" id="ARBA00010088"/>
    </source>
</evidence>
<reference evidence="6" key="1">
    <citation type="submission" date="2023-03" db="EMBL/GenBank/DDBJ databases">
        <title>Massive genome expansion in bonnet fungi (Mycena s.s.) driven by repeated elements and novel gene families across ecological guilds.</title>
        <authorList>
            <consortium name="Lawrence Berkeley National Laboratory"/>
            <person name="Harder C.B."/>
            <person name="Miyauchi S."/>
            <person name="Viragh M."/>
            <person name="Kuo A."/>
            <person name="Thoen E."/>
            <person name="Andreopoulos B."/>
            <person name="Lu D."/>
            <person name="Skrede I."/>
            <person name="Drula E."/>
            <person name="Henrissat B."/>
            <person name="Morin E."/>
            <person name="Kohler A."/>
            <person name="Barry K."/>
            <person name="LaButti K."/>
            <person name="Morin E."/>
            <person name="Salamov A."/>
            <person name="Lipzen A."/>
            <person name="Mereny Z."/>
            <person name="Hegedus B."/>
            <person name="Baldrian P."/>
            <person name="Stursova M."/>
            <person name="Weitz H."/>
            <person name="Taylor A."/>
            <person name="Grigoriev I.V."/>
            <person name="Nagy L.G."/>
            <person name="Martin F."/>
            <person name="Kauserud H."/>
        </authorList>
    </citation>
    <scope>NUCLEOTIDE SEQUENCE</scope>
    <source>
        <strain evidence="6">CBHHK188m</strain>
    </source>
</reference>
<comment type="similarity">
    <text evidence="1">Belongs to the peptidase S33 family.</text>
</comment>
<dbReference type="Pfam" id="PF08386">
    <property type="entry name" value="Abhydrolase_4"/>
    <property type="match status" value="1"/>
</dbReference>
<dbReference type="InterPro" id="IPR029058">
    <property type="entry name" value="AB_hydrolase_fold"/>
</dbReference>